<name>A0A1D1VP99_RAMVA</name>
<comment type="caution">
    <text evidence="1">The sequence shown here is derived from an EMBL/GenBank/DDBJ whole genome shotgun (WGS) entry which is preliminary data.</text>
</comment>
<sequence>MHYSLGWSGKWNSTTWQMRRRAEYQASLMDFEILTDLSALDIERANLLYESYVERSRPEDAVTVQASLIYYILNNGPSARRRPGCSTLVRPLNHKCRIFFMVHHKSFPDLRHGLTDAPVSYGPYDDVTFQFLNGQYNMTTARGSRVEVSVTAYLAYYKGDVPVQNKQVKLEGTEGIATYMFVYDTAANQTNPVVMEHDRVTSRTWTKLYVGFELLK</sequence>
<gene>
    <name evidence="1" type="primary">RvY_13305-1</name>
    <name evidence="1" type="synonym">RvY_13305.1</name>
    <name evidence="1" type="ORF">RvY_13305</name>
</gene>
<dbReference type="Proteomes" id="UP000186922">
    <property type="component" value="Unassembled WGS sequence"/>
</dbReference>
<accession>A0A1D1VP99</accession>
<reference evidence="1 2" key="1">
    <citation type="journal article" date="2016" name="Nat. Commun.">
        <title>Extremotolerant tardigrade genome and improved radiotolerance of human cultured cells by tardigrade-unique protein.</title>
        <authorList>
            <person name="Hashimoto T."/>
            <person name="Horikawa D.D."/>
            <person name="Saito Y."/>
            <person name="Kuwahara H."/>
            <person name="Kozuka-Hata H."/>
            <person name="Shin-I T."/>
            <person name="Minakuchi Y."/>
            <person name="Ohishi K."/>
            <person name="Motoyama A."/>
            <person name="Aizu T."/>
            <person name="Enomoto A."/>
            <person name="Kondo K."/>
            <person name="Tanaka S."/>
            <person name="Hara Y."/>
            <person name="Koshikawa S."/>
            <person name="Sagara H."/>
            <person name="Miura T."/>
            <person name="Yokobori S."/>
            <person name="Miyagawa K."/>
            <person name="Suzuki Y."/>
            <person name="Kubo T."/>
            <person name="Oyama M."/>
            <person name="Kohara Y."/>
            <person name="Fujiyama A."/>
            <person name="Arakawa K."/>
            <person name="Katayama T."/>
            <person name="Toyoda A."/>
            <person name="Kunieda T."/>
        </authorList>
    </citation>
    <scope>NUCLEOTIDE SEQUENCE [LARGE SCALE GENOMIC DNA]</scope>
    <source>
        <strain evidence="1 2">YOKOZUNA-1</strain>
    </source>
</reference>
<dbReference type="EMBL" id="BDGG01000008">
    <property type="protein sequence ID" value="GAV02781.1"/>
    <property type="molecule type" value="Genomic_DNA"/>
</dbReference>
<dbReference type="AlphaFoldDB" id="A0A1D1VP99"/>
<keyword evidence="2" id="KW-1185">Reference proteome</keyword>
<proteinExistence type="predicted"/>
<organism evidence="1 2">
    <name type="scientific">Ramazzottius varieornatus</name>
    <name type="common">Water bear</name>
    <name type="synonym">Tardigrade</name>
    <dbReference type="NCBI Taxonomy" id="947166"/>
    <lineage>
        <taxon>Eukaryota</taxon>
        <taxon>Metazoa</taxon>
        <taxon>Ecdysozoa</taxon>
        <taxon>Tardigrada</taxon>
        <taxon>Eutardigrada</taxon>
        <taxon>Parachela</taxon>
        <taxon>Hypsibioidea</taxon>
        <taxon>Ramazzottiidae</taxon>
        <taxon>Ramazzottius</taxon>
    </lineage>
</organism>
<evidence type="ECO:0000313" key="2">
    <source>
        <dbReference type="Proteomes" id="UP000186922"/>
    </source>
</evidence>
<protein>
    <submittedName>
        <fullName evidence="1">Uncharacterized protein</fullName>
    </submittedName>
</protein>
<evidence type="ECO:0000313" key="1">
    <source>
        <dbReference type="EMBL" id="GAV02781.1"/>
    </source>
</evidence>